<sequence length="150" mass="15584">MGEALQMSASQVHRSVKRCTASGLALEKGRGEWEAVRPALHEFAVHGVRYAFPAALGPVRRGIPTAFGAPPLSVEIASAPGEAPVWPSAEGTAKGPGVSPLSANAPHAALADPGLYELLALQDALRIGRARERTLAAKHLKQRLGLGDAS</sequence>
<organism evidence="1 2">
    <name type="scientific">Xanthomonas graminis pv. arrhenatheri LMG 727</name>
    <dbReference type="NCBI Taxonomy" id="1195923"/>
    <lineage>
        <taxon>Bacteria</taxon>
        <taxon>Pseudomonadati</taxon>
        <taxon>Pseudomonadota</taxon>
        <taxon>Gammaproteobacteria</taxon>
        <taxon>Lysobacterales</taxon>
        <taxon>Lysobacteraceae</taxon>
        <taxon>Xanthomonas</taxon>
        <taxon>Xanthomonas translucens group</taxon>
        <taxon>Xanthomonas graminis</taxon>
    </lineage>
</organism>
<reference evidence="2" key="1">
    <citation type="submission" date="2015-07" db="EMBL/GenBank/DDBJ databases">
        <authorList>
            <person name="Wibberg D."/>
        </authorList>
    </citation>
    <scope>NUCLEOTIDE SEQUENCE [LARGE SCALE GENOMIC DNA]</scope>
</reference>
<gene>
    <name evidence="1" type="ORF">XTALMG727_2210</name>
</gene>
<accession>A0A0K2ZSI3</accession>
<proteinExistence type="predicted"/>
<protein>
    <submittedName>
        <fullName evidence="1">Uncharacterized protein</fullName>
    </submittedName>
</protein>
<dbReference type="AlphaFoldDB" id="A0A0K2ZSI3"/>
<evidence type="ECO:0000313" key="2">
    <source>
        <dbReference type="Proteomes" id="UP000046187"/>
    </source>
</evidence>
<dbReference type="Proteomes" id="UP000046187">
    <property type="component" value="Unassembled WGS sequence"/>
</dbReference>
<evidence type="ECO:0000313" key="1">
    <source>
        <dbReference type="EMBL" id="CTP87972.1"/>
    </source>
</evidence>
<name>A0A0K2ZSI3_9XANT</name>
<dbReference type="EMBL" id="CXOI01000035">
    <property type="protein sequence ID" value="CTP87972.1"/>
    <property type="molecule type" value="Genomic_DNA"/>
</dbReference>
<keyword evidence="2" id="KW-1185">Reference proteome</keyword>